<dbReference type="PANTHER" id="PTHR45138">
    <property type="entry name" value="REGULATORY COMPONENTS OF SENSORY TRANSDUCTION SYSTEM"/>
    <property type="match status" value="1"/>
</dbReference>
<dbReference type="InterPro" id="IPR000160">
    <property type="entry name" value="GGDEF_dom"/>
</dbReference>
<dbReference type="FunFam" id="3.30.70.270:FF:000001">
    <property type="entry name" value="Diguanylate cyclase domain protein"/>
    <property type="match status" value="1"/>
</dbReference>
<dbReference type="InterPro" id="IPR011990">
    <property type="entry name" value="TPR-like_helical_dom_sf"/>
</dbReference>
<dbReference type="InterPro" id="IPR043128">
    <property type="entry name" value="Rev_trsase/Diguanyl_cyclase"/>
</dbReference>
<dbReference type="SMART" id="SM00028">
    <property type="entry name" value="TPR"/>
    <property type="match status" value="5"/>
</dbReference>
<dbReference type="Proteomes" id="UP000822331">
    <property type="component" value="Unassembled WGS sequence"/>
</dbReference>
<name>A0AAE7R5X2_9HYPH</name>
<dbReference type="SUPFAM" id="SSF48452">
    <property type="entry name" value="TPR-like"/>
    <property type="match status" value="2"/>
</dbReference>
<dbReference type="InterPro" id="IPR019734">
    <property type="entry name" value="TPR_rpt"/>
</dbReference>
<dbReference type="Gene3D" id="1.25.40.10">
    <property type="entry name" value="Tetratricopeptide repeat domain"/>
    <property type="match status" value="2"/>
</dbReference>
<evidence type="ECO:0000313" key="5">
    <source>
        <dbReference type="EMBL" id="QTG01906.1"/>
    </source>
</evidence>
<dbReference type="Pfam" id="PF00990">
    <property type="entry name" value="GGDEF"/>
    <property type="match status" value="1"/>
</dbReference>
<keyword evidence="7" id="KW-1185">Reference proteome</keyword>
<dbReference type="Gene3D" id="3.30.70.270">
    <property type="match status" value="1"/>
</dbReference>
<proteinExistence type="predicted"/>
<organism evidence="5 6">
    <name type="scientific">Agrobacterium rubi</name>
    <dbReference type="NCBI Taxonomy" id="28099"/>
    <lineage>
        <taxon>Bacteria</taxon>
        <taxon>Pseudomonadati</taxon>
        <taxon>Pseudomonadota</taxon>
        <taxon>Alphaproteobacteria</taxon>
        <taxon>Hyphomicrobiales</taxon>
        <taxon>Rhizobiaceae</taxon>
        <taxon>Rhizobium/Agrobacterium group</taxon>
        <taxon>Agrobacterium</taxon>
    </lineage>
</organism>
<evidence type="ECO:0000259" key="3">
    <source>
        <dbReference type="PROSITE" id="PS50887"/>
    </source>
</evidence>
<dbReference type="RefSeq" id="WP_065701371.1">
    <property type="nucleotide sequence ID" value="NZ_JAAMCP010000009.1"/>
</dbReference>
<dbReference type="InterPro" id="IPR029787">
    <property type="entry name" value="Nucleotide_cyclase"/>
</dbReference>
<dbReference type="EMBL" id="JAAMCP010000009">
    <property type="protein sequence ID" value="NTF38193.1"/>
    <property type="molecule type" value="Genomic_DNA"/>
</dbReference>
<dbReference type="PANTHER" id="PTHR45138:SF9">
    <property type="entry name" value="DIGUANYLATE CYCLASE DGCM-RELATED"/>
    <property type="match status" value="1"/>
</dbReference>
<dbReference type="SMART" id="SM00267">
    <property type="entry name" value="GGDEF"/>
    <property type="match status" value="1"/>
</dbReference>
<dbReference type="NCBIfam" id="TIGR00254">
    <property type="entry name" value="GGDEF"/>
    <property type="match status" value="1"/>
</dbReference>
<dbReference type="EMBL" id="CP049207">
    <property type="protein sequence ID" value="QTG01906.1"/>
    <property type="molecule type" value="Genomic_DNA"/>
</dbReference>
<dbReference type="SUPFAM" id="SSF55073">
    <property type="entry name" value="Nucleotide cyclase"/>
    <property type="match status" value="1"/>
</dbReference>
<evidence type="ECO:0000313" key="4">
    <source>
        <dbReference type="EMBL" id="NTF38193.1"/>
    </source>
</evidence>
<reference evidence="4 7" key="1">
    <citation type="journal article" date="2020" name="Science">
        <title>Unexpected conservation and global transmission of agrobacterial virulence plasmids.</title>
        <authorList>
            <person name="Weisberg A.J."/>
            <person name="Davis E.W. 2nd"/>
            <person name="Tabima J."/>
            <person name="Belcher M.S."/>
            <person name="Miller M."/>
            <person name="Kuo C.H."/>
            <person name="Loper J.E."/>
            <person name="Grunwald N.J."/>
            <person name="Putnam M.L."/>
            <person name="Chang J.H."/>
        </authorList>
    </citation>
    <scope>NUCLEOTIDE SEQUENCE [LARGE SCALE GENOMIC DNA]</scope>
    <source>
        <strain evidence="4 7">A19/93</strain>
    </source>
</reference>
<protein>
    <recommendedName>
        <fullName evidence="1">diguanylate cyclase</fullName>
        <ecNumber evidence="1">2.7.7.65</ecNumber>
    </recommendedName>
</protein>
<dbReference type="KEGG" id="arui:G6M88_15675"/>
<evidence type="ECO:0000313" key="7">
    <source>
        <dbReference type="Proteomes" id="UP000822331"/>
    </source>
</evidence>
<dbReference type="GO" id="GO:0052621">
    <property type="term" value="F:diguanylate cyclase activity"/>
    <property type="evidence" value="ECO:0007669"/>
    <property type="project" value="UniProtKB-EC"/>
</dbReference>
<dbReference type="CDD" id="cd01949">
    <property type="entry name" value="GGDEF"/>
    <property type="match status" value="1"/>
</dbReference>
<dbReference type="AlphaFoldDB" id="A0AAE7R5X2"/>
<dbReference type="EC" id="2.7.7.65" evidence="1"/>
<gene>
    <name evidence="4" type="ORF">G6L72_15945</name>
    <name evidence="5" type="ORF">G6M88_15675</name>
</gene>
<dbReference type="Proteomes" id="UP000663912">
    <property type="component" value="Chromosome 2"/>
</dbReference>
<evidence type="ECO:0000256" key="2">
    <source>
        <dbReference type="ARBA" id="ARBA00034247"/>
    </source>
</evidence>
<sequence length="548" mass="60813">MLIFEKTFDSNDAAAALDEAWHFACTGLSIQALSIAGSVLASAEQRGDQYLIARSSQQSAWCCFQLGKAELGLDYAEKAVALWRQLEEPAFEAQALSIRAWLHLELGSLESAIEFAAEALNIADQSSDLRSRSLAINVIGVIFWMTRQPSQAIDYCGRAVELAREACDLSFECWWLINLGGAHSEAAYLASETEDRKSTETSMKAAIETTKQAHAIAQSLKDAWAERLCLGNLAEYSNALDEFVIAEEYLAQYRAVPGNDDARSNGHYLDILGRTLISLKRYEEALVPLTQAHALAKENTNIETLMNACLYLSKAHEHLGAFEPALHFYKRYHSLHQQFTAERTQQNARMVEIHYETKKLKTSLDTEAESSAQMARSLAALQQQTNILTEAANTDPLTGLANRRRLEAILNDVDISRSPYALAMLDVDHFKKINDTFSHITGDRVLVQIGSLIKMSIRQQDLSVRFGGEEFVILMPGATMAQAKRACERIRVKIARHDWSRIAGELSVTVSIGLAVSKDAENPEAVLEDADHHLYCAKQSGRNKVVCA</sequence>
<dbReference type="PROSITE" id="PS50887">
    <property type="entry name" value="GGDEF"/>
    <property type="match status" value="1"/>
</dbReference>
<evidence type="ECO:0000313" key="6">
    <source>
        <dbReference type="Proteomes" id="UP000663912"/>
    </source>
</evidence>
<accession>A0AAE7R5X2</accession>
<feature type="domain" description="GGDEF" evidence="3">
    <location>
        <begin position="418"/>
        <end position="548"/>
    </location>
</feature>
<reference evidence="5" key="2">
    <citation type="submission" date="2020-02" db="EMBL/GenBank/DDBJ databases">
        <title>Unexpected conservation and global transmission of agrobacterial virulence plasmids.</title>
        <authorList>
            <person name="Weisberg A.J."/>
            <person name="Davis E.W. II"/>
            <person name="Tabima J.R."/>
            <person name="Belcher M.S."/>
            <person name="Miller M."/>
            <person name="Kuo C.-H."/>
            <person name="Loper J.E."/>
            <person name="Grunwald N.J."/>
            <person name="Putnam M.L."/>
            <person name="Chang J.H."/>
        </authorList>
    </citation>
    <scope>NUCLEOTIDE SEQUENCE</scope>
    <source>
        <strain evidence="5">W2/73</strain>
    </source>
</reference>
<comment type="catalytic activity">
    <reaction evidence="2">
        <text>2 GTP = 3',3'-c-di-GMP + 2 diphosphate</text>
        <dbReference type="Rhea" id="RHEA:24898"/>
        <dbReference type="ChEBI" id="CHEBI:33019"/>
        <dbReference type="ChEBI" id="CHEBI:37565"/>
        <dbReference type="ChEBI" id="CHEBI:58805"/>
        <dbReference type="EC" id="2.7.7.65"/>
    </reaction>
</comment>
<evidence type="ECO:0000256" key="1">
    <source>
        <dbReference type="ARBA" id="ARBA00012528"/>
    </source>
</evidence>
<dbReference type="InterPro" id="IPR050469">
    <property type="entry name" value="Diguanylate_Cyclase"/>
</dbReference>